<proteinExistence type="predicted"/>
<dbReference type="Proteomes" id="UP000322035">
    <property type="component" value="Chromosome"/>
</dbReference>
<reference evidence="1 2" key="1">
    <citation type="submission" date="2019-08" db="EMBL/GenBank/DDBJ databases">
        <title>Complete genomes of the Campylobacter fetus subsp. venerealis, Campylobacter lari subsp. concheus, Campylobacter sputorum bv. sputorum and Campylobacter volucris type strains.</title>
        <authorList>
            <person name="Miller W.G."/>
            <person name="Yee E."/>
        </authorList>
    </citation>
    <scope>NUCLEOTIDE SEQUENCE [LARGE SCALE GENOMIC DNA]</scope>
    <source>
        <strain evidence="1 2">NCTC 10354</strain>
    </source>
</reference>
<dbReference type="RefSeq" id="WP_035148488.1">
    <property type="nucleotide sequence ID" value="NZ_CP043435.1"/>
</dbReference>
<evidence type="ECO:0000313" key="1">
    <source>
        <dbReference type="EMBL" id="QEL44461.1"/>
    </source>
</evidence>
<protein>
    <submittedName>
        <fullName evidence="1">Uncharacterized protein</fullName>
    </submittedName>
</protein>
<accession>A0AAE6M9N5</accession>
<evidence type="ECO:0000313" key="2">
    <source>
        <dbReference type="Proteomes" id="UP000322035"/>
    </source>
</evidence>
<name>A0AAE6M9N5_CAMFE</name>
<sequence>MSESEVITFLEDLANEYEPSNVSVFFANRTRLSAGKYQATIIIRTIPDMQKASRLTKRLMEEFINGRDIVFERSVMGFVEEKGLRVEDFEVSCEFDI</sequence>
<organism evidence="1 2">
    <name type="scientific">Campylobacter fetus subsp. venerealis NCTC 10354</name>
    <dbReference type="NCBI Taxonomy" id="983328"/>
    <lineage>
        <taxon>Bacteria</taxon>
        <taxon>Pseudomonadati</taxon>
        <taxon>Campylobacterota</taxon>
        <taxon>Epsilonproteobacteria</taxon>
        <taxon>Campylobacterales</taxon>
        <taxon>Campylobacteraceae</taxon>
        <taxon>Campylobacter</taxon>
        <taxon>Campylobacter fetus subsp. venerealis bv. venerealis</taxon>
    </lineage>
</organism>
<dbReference type="EMBL" id="CP043435">
    <property type="protein sequence ID" value="QEL44461.1"/>
    <property type="molecule type" value="Genomic_DNA"/>
</dbReference>
<dbReference type="AlphaFoldDB" id="A0AAE6M9N5"/>
<gene>
    <name evidence="1" type="ORF">CFVT_0481</name>
</gene>